<keyword evidence="2" id="KW-1185">Reference proteome</keyword>
<evidence type="ECO:0000313" key="2">
    <source>
        <dbReference type="Proteomes" id="UP000321058"/>
    </source>
</evidence>
<proteinExistence type="predicted"/>
<comment type="caution">
    <text evidence="1">The sequence shown here is derived from an EMBL/GenBank/DDBJ whole genome shotgun (WGS) entry which is preliminary data.</text>
</comment>
<sequence length="206" mass="23414">MPDSIITNSVIGASKRPAGRFIEVDWNADPVALGLVTAEEFAAMRQHLETLKRKEVYGLAEPKALMALAALHQWPLNPPVRRGSLRFWALVAMYEEEWAQAREGREVWPLPRSKLLPRERLGGEVFKASTSLHCHTYFPNSRRALSLAEEIGDEAWITRIRSFDRQDRRRQLLAWREKHRLAMKASLAAIAKYRAALAASPQFCAA</sequence>
<reference evidence="1 2" key="1">
    <citation type="submission" date="2019-07" db="EMBL/GenBank/DDBJ databases">
        <title>Whole genome shotgun sequence of Reyranella soli NBRC 108950.</title>
        <authorList>
            <person name="Hosoyama A."/>
            <person name="Uohara A."/>
            <person name="Ohji S."/>
            <person name="Ichikawa N."/>
        </authorList>
    </citation>
    <scope>NUCLEOTIDE SEQUENCE [LARGE SCALE GENOMIC DNA]</scope>
    <source>
        <strain evidence="1 2">NBRC 108950</strain>
    </source>
</reference>
<protein>
    <submittedName>
        <fullName evidence="1">Uncharacterized protein</fullName>
    </submittedName>
</protein>
<gene>
    <name evidence="1" type="ORF">RSO01_66660</name>
</gene>
<dbReference type="RefSeq" id="WP_147154876.1">
    <property type="nucleotide sequence ID" value="NZ_BKAJ01000132.1"/>
</dbReference>
<name>A0A512NKM5_9HYPH</name>
<dbReference type="AlphaFoldDB" id="A0A512NKM5"/>
<evidence type="ECO:0000313" key="1">
    <source>
        <dbReference type="EMBL" id="GEP59500.1"/>
    </source>
</evidence>
<organism evidence="1 2">
    <name type="scientific">Reyranella soli</name>
    <dbReference type="NCBI Taxonomy" id="1230389"/>
    <lineage>
        <taxon>Bacteria</taxon>
        <taxon>Pseudomonadati</taxon>
        <taxon>Pseudomonadota</taxon>
        <taxon>Alphaproteobacteria</taxon>
        <taxon>Hyphomicrobiales</taxon>
        <taxon>Reyranellaceae</taxon>
        <taxon>Reyranella</taxon>
    </lineage>
</organism>
<dbReference type="Proteomes" id="UP000321058">
    <property type="component" value="Unassembled WGS sequence"/>
</dbReference>
<accession>A0A512NKM5</accession>
<dbReference type="EMBL" id="BKAJ01000132">
    <property type="protein sequence ID" value="GEP59500.1"/>
    <property type="molecule type" value="Genomic_DNA"/>
</dbReference>